<protein>
    <submittedName>
        <fullName evidence="2">Uncharacterized protein</fullName>
    </submittedName>
</protein>
<evidence type="ECO:0000313" key="2">
    <source>
        <dbReference type="EMBL" id="KAK0040045.1"/>
    </source>
</evidence>
<evidence type="ECO:0000256" key="1">
    <source>
        <dbReference type="SAM" id="MobiDB-lite"/>
    </source>
</evidence>
<comment type="caution">
    <text evidence="2">The sequence shown here is derived from an EMBL/GenBank/DDBJ whole genome shotgun (WGS) entry which is preliminary data.</text>
</comment>
<evidence type="ECO:0000313" key="3">
    <source>
        <dbReference type="Proteomes" id="UP001233172"/>
    </source>
</evidence>
<dbReference type="EMBL" id="JASAOG010000361">
    <property type="protein sequence ID" value="KAK0040045.1"/>
    <property type="molecule type" value="Genomic_DNA"/>
</dbReference>
<name>A0AAD8APM1_BIOPF</name>
<dbReference type="AlphaFoldDB" id="A0AAD8APM1"/>
<gene>
    <name evidence="2" type="ORF">Bpfe_030527</name>
</gene>
<organism evidence="2 3">
    <name type="scientific">Biomphalaria pfeifferi</name>
    <name type="common">Bloodfluke planorb</name>
    <name type="synonym">Freshwater snail</name>
    <dbReference type="NCBI Taxonomy" id="112525"/>
    <lineage>
        <taxon>Eukaryota</taxon>
        <taxon>Metazoa</taxon>
        <taxon>Spiralia</taxon>
        <taxon>Lophotrochozoa</taxon>
        <taxon>Mollusca</taxon>
        <taxon>Gastropoda</taxon>
        <taxon>Heterobranchia</taxon>
        <taxon>Euthyneura</taxon>
        <taxon>Panpulmonata</taxon>
        <taxon>Hygrophila</taxon>
        <taxon>Lymnaeoidea</taxon>
        <taxon>Planorbidae</taxon>
        <taxon>Biomphalaria</taxon>
    </lineage>
</organism>
<reference evidence="2" key="1">
    <citation type="journal article" date="2023" name="PLoS Negl. Trop. Dis.">
        <title>A genome sequence for Biomphalaria pfeifferi, the major vector snail for the human-infecting parasite Schistosoma mansoni.</title>
        <authorList>
            <person name="Bu L."/>
            <person name="Lu L."/>
            <person name="Laidemitt M.R."/>
            <person name="Zhang S.M."/>
            <person name="Mutuku M."/>
            <person name="Mkoji G."/>
            <person name="Steinauer M."/>
            <person name="Loker E.S."/>
        </authorList>
    </citation>
    <scope>NUCLEOTIDE SEQUENCE</scope>
    <source>
        <strain evidence="2">KasaAsao</strain>
    </source>
</reference>
<accession>A0AAD8APM1</accession>
<keyword evidence="3" id="KW-1185">Reference proteome</keyword>
<feature type="region of interest" description="Disordered" evidence="1">
    <location>
        <begin position="1"/>
        <end position="26"/>
    </location>
</feature>
<proteinExistence type="predicted"/>
<reference evidence="2" key="2">
    <citation type="submission" date="2023-04" db="EMBL/GenBank/DDBJ databases">
        <authorList>
            <person name="Bu L."/>
            <person name="Lu L."/>
            <person name="Laidemitt M.R."/>
            <person name="Zhang S.M."/>
            <person name="Mutuku M."/>
            <person name="Mkoji G."/>
            <person name="Steinauer M."/>
            <person name="Loker E.S."/>
        </authorList>
    </citation>
    <scope>NUCLEOTIDE SEQUENCE</scope>
    <source>
        <strain evidence="2">KasaAsao</strain>
        <tissue evidence="2">Whole Snail</tissue>
    </source>
</reference>
<sequence length="68" mass="7812">MAHHPTPWLTIPHHGSPSHTMANHPTPWLTIPRHGSPSCTMAHYPTPWLTIPHHFRRLIPITYAGEKR</sequence>
<dbReference type="Proteomes" id="UP001233172">
    <property type="component" value="Unassembled WGS sequence"/>
</dbReference>